<evidence type="ECO:0000313" key="2">
    <source>
        <dbReference type="Ensembl" id="ENSLCNP00005003859.1"/>
    </source>
</evidence>
<reference evidence="2" key="2">
    <citation type="submission" date="2025-09" db="UniProtKB">
        <authorList>
            <consortium name="Ensembl"/>
        </authorList>
    </citation>
    <scope>IDENTIFICATION</scope>
</reference>
<feature type="transmembrane region" description="Helical" evidence="1">
    <location>
        <begin position="49"/>
        <end position="71"/>
    </location>
</feature>
<organism evidence="2 3">
    <name type="scientific">Lynx canadensis</name>
    <name type="common">Canada lynx</name>
    <name type="synonym">Felis canadensis</name>
    <dbReference type="NCBI Taxonomy" id="61383"/>
    <lineage>
        <taxon>Eukaryota</taxon>
        <taxon>Metazoa</taxon>
        <taxon>Chordata</taxon>
        <taxon>Craniata</taxon>
        <taxon>Vertebrata</taxon>
        <taxon>Euteleostomi</taxon>
        <taxon>Mammalia</taxon>
        <taxon>Eutheria</taxon>
        <taxon>Laurasiatheria</taxon>
        <taxon>Carnivora</taxon>
        <taxon>Feliformia</taxon>
        <taxon>Felidae</taxon>
        <taxon>Felinae</taxon>
        <taxon>Lynx</taxon>
    </lineage>
</organism>
<proteinExistence type="predicted"/>
<keyword evidence="1" id="KW-0812">Transmembrane</keyword>
<evidence type="ECO:0000313" key="3">
    <source>
        <dbReference type="Proteomes" id="UP000472241"/>
    </source>
</evidence>
<keyword evidence="1" id="KW-1133">Transmembrane helix</keyword>
<name>A0A667FUF6_LYNCA</name>
<evidence type="ECO:0000256" key="1">
    <source>
        <dbReference type="SAM" id="Phobius"/>
    </source>
</evidence>
<keyword evidence="3" id="KW-1185">Reference proteome</keyword>
<reference evidence="2" key="1">
    <citation type="submission" date="2025-08" db="UniProtKB">
        <authorList>
            <consortium name="Ensembl"/>
        </authorList>
    </citation>
    <scope>IDENTIFICATION</scope>
</reference>
<keyword evidence="1" id="KW-0472">Membrane</keyword>
<protein>
    <submittedName>
        <fullName evidence="2">Uncharacterized protein</fullName>
    </submittedName>
</protein>
<sequence>MVSCTTQTPSALTHRSTPAFSLTQLLKLTLLLAEAESPQFFFQFGCNNPSSLCSSVVCISLYFIHLFFLMYRTSLKLVVSLW</sequence>
<dbReference type="Ensembl" id="ENSLCNT00005004352.1">
    <property type="protein sequence ID" value="ENSLCNP00005003859.1"/>
    <property type="gene ID" value="ENSLCNG00005002652.1"/>
</dbReference>
<dbReference type="AlphaFoldDB" id="A0A667FUF6"/>
<accession>A0A667FUF6</accession>
<dbReference type="Proteomes" id="UP000472241">
    <property type="component" value="Unplaced"/>
</dbReference>